<evidence type="ECO:0000256" key="1">
    <source>
        <dbReference type="SAM" id="MobiDB-lite"/>
    </source>
</evidence>
<dbReference type="EMBL" id="JAAMPI010001653">
    <property type="protein sequence ID" value="KAF4624450.1"/>
    <property type="molecule type" value="Genomic_DNA"/>
</dbReference>
<feature type="region of interest" description="Disordered" evidence="1">
    <location>
        <begin position="79"/>
        <end position="98"/>
    </location>
</feature>
<gene>
    <name evidence="2" type="ORF">G7Y89_g13718</name>
</gene>
<evidence type="ECO:0008006" key="4">
    <source>
        <dbReference type="Google" id="ProtNLM"/>
    </source>
</evidence>
<protein>
    <recommendedName>
        <fullName evidence="4">Developmental regulator protein</fullName>
    </recommendedName>
</protein>
<proteinExistence type="predicted"/>
<evidence type="ECO:0000313" key="2">
    <source>
        <dbReference type="EMBL" id="KAF4624450.1"/>
    </source>
</evidence>
<sequence length="315" mass="34469">MPTYLVHGFRWDRPTINIHIVRYDLEDAATDWIMAPATAITLLNSFYTLFDFLPPSNPPPASYPLPAPHAEVVVQDEVKGPRRLAKKRSSLSSSFSLRQARPSSLSSAAILEQKGQNGNSGNVNGTRQISPDRPSNSTGSSTSTLPRKPGEKAPKFNDWSVVKLLEQYDLNDLETATAPYAYVGDYMIEIATGISIEEETKKYEAMMRAEEEACVSSPGEPGTAGQGLSARDIRRKSRRLGWFEKLRDGLHKGADIGWFVVVCGDEERDTGIVEDASVSTETGSEEDVALRTPKSAGLRGFFGRKKNGVAATAEE</sequence>
<feature type="region of interest" description="Disordered" evidence="1">
    <location>
        <begin position="113"/>
        <end position="153"/>
    </location>
</feature>
<name>A0A8H4VXY9_9HELO</name>
<dbReference type="Proteomes" id="UP000566819">
    <property type="component" value="Unassembled WGS sequence"/>
</dbReference>
<feature type="compositionally biased region" description="Polar residues" evidence="1">
    <location>
        <begin position="114"/>
        <end position="145"/>
    </location>
</feature>
<organism evidence="2 3">
    <name type="scientific">Cudoniella acicularis</name>
    <dbReference type="NCBI Taxonomy" id="354080"/>
    <lineage>
        <taxon>Eukaryota</taxon>
        <taxon>Fungi</taxon>
        <taxon>Dikarya</taxon>
        <taxon>Ascomycota</taxon>
        <taxon>Pezizomycotina</taxon>
        <taxon>Leotiomycetes</taxon>
        <taxon>Helotiales</taxon>
        <taxon>Tricladiaceae</taxon>
        <taxon>Cudoniella</taxon>
    </lineage>
</organism>
<keyword evidence="3" id="KW-1185">Reference proteome</keyword>
<dbReference type="AlphaFoldDB" id="A0A8H4VXY9"/>
<accession>A0A8H4VXY9</accession>
<dbReference type="OrthoDB" id="371463at2759"/>
<reference evidence="2 3" key="1">
    <citation type="submission" date="2020-03" db="EMBL/GenBank/DDBJ databases">
        <title>Draft Genome Sequence of Cudoniella acicularis.</title>
        <authorList>
            <person name="Buettner E."/>
            <person name="Kellner H."/>
        </authorList>
    </citation>
    <scope>NUCLEOTIDE SEQUENCE [LARGE SCALE GENOMIC DNA]</scope>
    <source>
        <strain evidence="2 3">DSM 108380</strain>
    </source>
</reference>
<comment type="caution">
    <text evidence="2">The sequence shown here is derived from an EMBL/GenBank/DDBJ whole genome shotgun (WGS) entry which is preliminary data.</text>
</comment>
<evidence type="ECO:0000313" key="3">
    <source>
        <dbReference type="Proteomes" id="UP000566819"/>
    </source>
</evidence>